<evidence type="ECO:0000256" key="1">
    <source>
        <dbReference type="ARBA" id="ARBA00004651"/>
    </source>
</evidence>
<dbReference type="GO" id="GO:0055085">
    <property type="term" value="P:transmembrane transport"/>
    <property type="evidence" value="ECO:0007669"/>
    <property type="project" value="InterPro"/>
</dbReference>
<evidence type="ECO:0000256" key="2">
    <source>
        <dbReference type="ARBA" id="ARBA00022475"/>
    </source>
</evidence>
<dbReference type="HOGENOM" id="CLU_028799_7_0_5"/>
<dbReference type="KEGG" id="pgv:SL003B_2393"/>
<dbReference type="NCBIfam" id="TIGR04407">
    <property type="entry name" value="LptF_YjgP"/>
    <property type="match status" value="1"/>
</dbReference>
<feature type="transmembrane region" description="Helical" evidence="6">
    <location>
        <begin position="282"/>
        <end position="299"/>
    </location>
</feature>
<dbReference type="PATRIC" id="fig|991905.3.peg.2454"/>
<feature type="transmembrane region" description="Helical" evidence="6">
    <location>
        <begin position="12"/>
        <end position="29"/>
    </location>
</feature>
<accession>F2J1L7</accession>
<dbReference type="eggNOG" id="COG0795">
    <property type="taxonomic scope" value="Bacteria"/>
</dbReference>
<sequence>MKTLERYIVRRAGIAFVMTLAAMTGVVWATQALRQLDLVTSKGQTIVQFVGITMLAMPFLVLVVAPFALMIALILVLNALSSDSELIVINASGGSRFLVLRPVVLFSAAIMLLSATLSLYVAPLGLAQLRDEIARVRVDLVANIVRPGRFITVEDGLTFHIRNRRGDGSLDGLLLHDRRDPQTVFTYQADVGRIVEAADRTLLLMQDGTIQRRPKTDGDISIVRFQSYAFDLSALIPETSTPIYKASERPTLALLLGTHQDDYARQNADRLRAELHDRLSQPLYPLAFGLIVFAFLGQARTTRQGRGMAMLGALVACIGLRTAGFGVSTLISGQASLTLGYYLVPLIGIGVALWTILNDSGRGAPAWLAHMGDRLAEAADRLQARLARRGIGGAA</sequence>
<keyword evidence="5 6" id="KW-0472">Membrane</keyword>
<dbReference type="PANTHER" id="PTHR33529">
    <property type="entry name" value="SLR0882 PROTEIN-RELATED"/>
    <property type="match status" value="1"/>
</dbReference>
<evidence type="ECO:0000313" key="8">
    <source>
        <dbReference type="Proteomes" id="UP000008130"/>
    </source>
</evidence>
<dbReference type="STRING" id="991905.SL003B_2393"/>
<evidence type="ECO:0000256" key="6">
    <source>
        <dbReference type="SAM" id="Phobius"/>
    </source>
</evidence>
<name>F2J1L7_POLGS</name>
<protein>
    <submittedName>
        <fullName evidence="7">Permease YjgP/YjgQ</fullName>
    </submittedName>
</protein>
<comment type="subcellular location">
    <subcellularLocation>
        <location evidence="1">Cell membrane</location>
        <topology evidence="1">Multi-pass membrane protein</topology>
    </subcellularLocation>
</comment>
<feature type="transmembrane region" description="Helical" evidence="6">
    <location>
        <begin position="98"/>
        <end position="122"/>
    </location>
</feature>
<reference evidence="7 8" key="1">
    <citation type="journal article" date="2011" name="J. Bacteriol.">
        <title>Complete genome sequence of Polymorphum gilvum SL003B-26A1T, a crude oil-degrading bacterium from oil-polluted saline soil.</title>
        <authorList>
            <person name="Li S.G."/>
            <person name="Tang Y.Q."/>
            <person name="Nie Y."/>
            <person name="Cai M."/>
            <person name="Wu X.L."/>
        </authorList>
    </citation>
    <scope>NUCLEOTIDE SEQUENCE [LARGE SCALE GENOMIC DNA]</scope>
    <source>
        <strain evidence="8">LMG 25793 / CGMCC 1.9160 / SL003B-26A1</strain>
    </source>
</reference>
<organism evidence="7 8">
    <name type="scientific">Polymorphum gilvum (strain LMG 25793 / CGMCC 1.9160 / SL003B-26A1)</name>
    <dbReference type="NCBI Taxonomy" id="991905"/>
    <lineage>
        <taxon>Bacteria</taxon>
        <taxon>Pseudomonadati</taxon>
        <taxon>Pseudomonadota</taxon>
        <taxon>Alphaproteobacteria</taxon>
        <taxon>Rhodobacterales</taxon>
        <taxon>Paracoccaceae</taxon>
        <taxon>Polymorphum</taxon>
    </lineage>
</organism>
<dbReference type="RefSeq" id="WP_013653133.1">
    <property type="nucleotide sequence ID" value="NC_015259.1"/>
</dbReference>
<keyword evidence="4 6" id="KW-1133">Transmembrane helix</keyword>
<keyword evidence="8" id="KW-1185">Reference proteome</keyword>
<dbReference type="Proteomes" id="UP000008130">
    <property type="component" value="Chromosome"/>
</dbReference>
<feature type="transmembrane region" description="Helical" evidence="6">
    <location>
        <begin position="49"/>
        <end position="77"/>
    </location>
</feature>
<feature type="transmembrane region" description="Helical" evidence="6">
    <location>
        <begin position="311"/>
        <end position="333"/>
    </location>
</feature>
<evidence type="ECO:0000256" key="4">
    <source>
        <dbReference type="ARBA" id="ARBA00022989"/>
    </source>
</evidence>
<evidence type="ECO:0000313" key="7">
    <source>
        <dbReference type="EMBL" id="ADZ70818.1"/>
    </source>
</evidence>
<dbReference type="OrthoDB" id="8477889at2"/>
<dbReference type="InterPro" id="IPR030922">
    <property type="entry name" value="LptF"/>
</dbReference>
<evidence type="ECO:0000256" key="3">
    <source>
        <dbReference type="ARBA" id="ARBA00022692"/>
    </source>
</evidence>
<gene>
    <name evidence="7" type="ordered locus">SL003B_2393</name>
</gene>
<dbReference type="InterPro" id="IPR005495">
    <property type="entry name" value="LptG/LptF_permease"/>
</dbReference>
<dbReference type="Pfam" id="PF03739">
    <property type="entry name" value="LptF_LptG"/>
    <property type="match status" value="1"/>
</dbReference>
<keyword evidence="3 6" id="KW-0812">Transmembrane</keyword>
<keyword evidence="2" id="KW-1003">Cell membrane</keyword>
<proteinExistence type="predicted"/>
<dbReference type="GO" id="GO:0015920">
    <property type="term" value="P:lipopolysaccharide transport"/>
    <property type="evidence" value="ECO:0007669"/>
    <property type="project" value="TreeGrafter"/>
</dbReference>
<dbReference type="GO" id="GO:0043190">
    <property type="term" value="C:ATP-binding cassette (ABC) transporter complex"/>
    <property type="evidence" value="ECO:0007669"/>
    <property type="project" value="InterPro"/>
</dbReference>
<dbReference type="PANTHER" id="PTHR33529:SF6">
    <property type="entry name" value="YJGP_YJGQ FAMILY PERMEASE"/>
    <property type="match status" value="1"/>
</dbReference>
<dbReference type="EMBL" id="CP002568">
    <property type="protein sequence ID" value="ADZ70818.1"/>
    <property type="molecule type" value="Genomic_DNA"/>
</dbReference>
<dbReference type="AlphaFoldDB" id="F2J1L7"/>
<feature type="transmembrane region" description="Helical" evidence="6">
    <location>
        <begin position="339"/>
        <end position="357"/>
    </location>
</feature>
<evidence type="ECO:0000256" key="5">
    <source>
        <dbReference type="ARBA" id="ARBA00023136"/>
    </source>
</evidence>